<dbReference type="AlphaFoldDB" id="A0A7T6YZN1"/>
<sequence>MAIPGAMGHSWRPNRERNGSFGAHDWFMTTGSGAEWRFRVPWAVHGDRIESGTAVSGLMTGSWRPDQGRSGDSGCHGPFMATESGAERQFRGS</sequence>
<dbReference type="Proteomes" id="UP000595823">
    <property type="component" value="Chromosome"/>
</dbReference>
<reference evidence="2 3" key="1">
    <citation type="submission" date="2020-06" db="EMBL/GenBank/DDBJ databases">
        <title>Genomic analysis of Salicibibacter sp. NKC5-3.</title>
        <authorList>
            <person name="Oh Y.J."/>
        </authorList>
    </citation>
    <scope>NUCLEOTIDE SEQUENCE [LARGE SCALE GENOMIC DNA]</scope>
    <source>
        <strain evidence="2 3">NKC5-3</strain>
    </source>
</reference>
<evidence type="ECO:0000256" key="1">
    <source>
        <dbReference type="SAM" id="MobiDB-lite"/>
    </source>
</evidence>
<organism evidence="2 3">
    <name type="scientific">Salicibibacter cibarius</name>
    <dbReference type="NCBI Taxonomy" id="2743000"/>
    <lineage>
        <taxon>Bacteria</taxon>
        <taxon>Bacillati</taxon>
        <taxon>Bacillota</taxon>
        <taxon>Bacilli</taxon>
        <taxon>Bacillales</taxon>
        <taxon>Bacillaceae</taxon>
        <taxon>Salicibibacter</taxon>
    </lineage>
</organism>
<dbReference type="KEGG" id="scia:HUG15_00585"/>
<proteinExistence type="predicted"/>
<evidence type="ECO:0000313" key="2">
    <source>
        <dbReference type="EMBL" id="QQK74260.1"/>
    </source>
</evidence>
<gene>
    <name evidence="2" type="ORF">HUG15_00585</name>
</gene>
<keyword evidence="3" id="KW-1185">Reference proteome</keyword>
<dbReference type="EMBL" id="CP054705">
    <property type="protein sequence ID" value="QQK74260.1"/>
    <property type="molecule type" value="Genomic_DNA"/>
</dbReference>
<feature type="region of interest" description="Disordered" evidence="1">
    <location>
        <begin position="56"/>
        <end position="93"/>
    </location>
</feature>
<protein>
    <submittedName>
        <fullName evidence="2">Uncharacterized protein</fullName>
    </submittedName>
</protein>
<evidence type="ECO:0000313" key="3">
    <source>
        <dbReference type="Proteomes" id="UP000595823"/>
    </source>
</evidence>
<accession>A0A7T6YZN1</accession>
<name>A0A7T6YZN1_9BACI</name>